<sequence length="64" mass="7245">MNIDREGSLPDMNLVEYENDDEMKVWLSESEVGQLLDEFEDTEKRIAVGLAVRPPLGRGRPGRA</sequence>
<gene>
    <name evidence="1" type="ORF">GCM10025751_03550</name>
</gene>
<dbReference type="AlphaFoldDB" id="A0AAV3UB04"/>
<reference evidence="1 2" key="1">
    <citation type="journal article" date="2019" name="Int. J. Syst. Evol. Microbiol.">
        <title>The Global Catalogue of Microorganisms (GCM) 10K type strain sequencing project: providing services to taxonomists for standard genome sequencing and annotation.</title>
        <authorList>
            <consortium name="The Broad Institute Genomics Platform"/>
            <consortium name="The Broad Institute Genome Sequencing Center for Infectious Disease"/>
            <person name="Wu L."/>
            <person name="Ma J."/>
        </authorList>
    </citation>
    <scope>NUCLEOTIDE SEQUENCE [LARGE SCALE GENOMIC DNA]</scope>
    <source>
        <strain evidence="1 2">JCM 17504</strain>
    </source>
</reference>
<dbReference type="Proteomes" id="UP001501729">
    <property type="component" value="Unassembled WGS sequence"/>
</dbReference>
<evidence type="ECO:0000313" key="2">
    <source>
        <dbReference type="Proteomes" id="UP001501729"/>
    </source>
</evidence>
<evidence type="ECO:0000313" key="1">
    <source>
        <dbReference type="EMBL" id="GAA5041388.1"/>
    </source>
</evidence>
<protein>
    <submittedName>
        <fullName evidence="1">Uncharacterized protein</fullName>
    </submittedName>
</protein>
<comment type="caution">
    <text evidence="1">The sequence shown here is derived from an EMBL/GenBank/DDBJ whole genome shotgun (WGS) entry which is preliminary data.</text>
</comment>
<keyword evidence="2" id="KW-1185">Reference proteome</keyword>
<dbReference type="EMBL" id="BAABKX010000001">
    <property type="protein sequence ID" value="GAA5041388.1"/>
    <property type="molecule type" value="Genomic_DNA"/>
</dbReference>
<name>A0AAV3UB04_9EURY</name>
<organism evidence="1 2">
    <name type="scientific">Haladaptatus pallidirubidus</name>
    <dbReference type="NCBI Taxonomy" id="1008152"/>
    <lineage>
        <taxon>Archaea</taxon>
        <taxon>Methanobacteriati</taxon>
        <taxon>Methanobacteriota</taxon>
        <taxon>Stenosarchaea group</taxon>
        <taxon>Halobacteria</taxon>
        <taxon>Halobacteriales</taxon>
        <taxon>Haladaptataceae</taxon>
        <taxon>Haladaptatus</taxon>
    </lineage>
</organism>
<accession>A0AAV3UB04</accession>
<proteinExistence type="predicted"/>